<sequence length="462" mass="47490">MSRLATRRWALLAMCVGVFCIQLDAFGLNLALPQIGRDLHAGGDGLQWVVSAYLLSTGTLMLGAGRLGDVFGRRRLLTAGLLVFGLSSLVCALAPSLSVLVGARVVQGAGAAMIMPVGLALLTNVYPAGLRGRATGLALGVGGIATASGPFIGGILTELLSWRAVFWLNIPLAVLGAVCASRTVESIDRTALRAVDWRGLLGATAALAVLCVVIDRGLRWPWPASLAGTTVVVVLLIFFVQRERTAAHPLVEPSLFRNRPYMALTLAGAVANTATVMFLFVVPLSLQGQWDLPVTLAGTAFLLPAVAMAVAGPLAGRAPQRAAVRLMTGCLCGAALVLVCLTLTSTLTAYVAVATVAGMVLGVANSLTRIATQAVIRIERAGEASGVTKTIITVAAGLGVGLAGAVADERRGVGAEPAADTVLLLTAYGALAAGAILAAWMKRGGKPARPTARRQADGPRSR</sequence>
<dbReference type="PANTHER" id="PTHR42718:SF9">
    <property type="entry name" value="MAJOR FACILITATOR SUPERFAMILY MULTIDRUG TRANSPORTER MFSC"/>
    <property type="match status" value="1"/>
</dbReference>
<comment type="subcellular location">
    <subcellularLocation>
        <location evidence="1">Cell membrane</location>
        <topology evidence="1">Multi-pass membrane protein</topology>
    </subcellularLocation>
</comment>
<gene>
    <name evidence="9" type="ORF">HCN52_08100</name>
</gene>
<evidence type="ECO:0000256" key="5">
    <source>
        <dbReference type="ARBA" id="ARBA00023136"/>
    </source>
</evidence>
<feature type="transmembrane region" description="Helical" evidence="7">
    <location>
        <begin position="261"/>
        <end position="282"/>
    </location>
</feature>
<feature type="transmembrane region" description="Helical" evidence="7">
    <location>
        <begin position="164"/>
        <end position="183"/>
    </location>
</feature>
<name>A0ABX1CB96_9ACTN</name>
<keyword evidence="6" id="KW-0046">Antibiotic resistance</keyword>
<proteinExistence type="predicted"/>
<dbReference type="CDD" id="cd17321">
    <property type="entry name" value="MFS_MMR_MDR_like"/>
    <property type="match status" value="1"/>
</dbReference>
<dbReference type="InterPro" id="IPR020846">
    <property type="entry name" value="MFS_dom"/>
</dbReference>
<evidence type="ECO:0000256" key="6">
    <source>
        <dbReference type="ARBA" id="ARBA00023251"/>
    </source>
</evidence>
<evidence type="ECO:0000256" key="7">
    <source>
        <dbReference type="SAM" id="Phobius"/>
    </source>
</evidence>
<keyword evidence="5 7" id="KW-0472">Membrane</keyword>
<feature type="domain" description="Major facilitator superfamily (MFS) profile" evidence="8">
    <location>
        <begin position="10"/>
        <end position="444"/>
    </location>
</feature>
<feature type="transmembrane region" description="Helical" evidence="7">
    <location>
        <begin position="322"/>
        <end position="344"/>
    </location>
</feature>
<dbReference type="Pfam" id="PF07690">
    <property type="entry name" value="MFS_1"/>
    <property type="match status" value="1"/>
</dbReference>
<dbReference type="InterPro" id="IPR011701">
    <property type="entry name" value="MFS"/>
</dbReference>
<feature type="transmembrane region" description="Helical" evidence="7">
    <location>
        <begin position="350"/>
        <end position="367"/>
    </location>
</feature>
<dbReference type="EMBL" id="JAAVJC010000043">
    <property type="protein sequence ID" value="NJQ14905.1"/>
    <property type="molecule type" value="Genomic_DNA"/>
</dbReference>
<reference evidence="9 10" key="1">
    <citation type="submission" date="2020-03" db="EMBL/GenBank/DDBJ databases">
        <title>Draft genome of Streptomyces sp. ventii, isolated from the Axial Seamount in the Pacific Ocean, and resequencing of the two type strains Streptomyces lonarensis strain NCL 716 and Streptomyces bohaiensis strain 11A07.</title>
        <authorList>
            <person name="Loughran R.M."/>
            <person name="Pfannmuller K.M."/>
            <person name="Wasson B.J."/>
            <person name="Deadmond M.C."/>
            <person name="Paddock B.E."/>
            <person name="Koyack M.J."/>
            <person name="Gallegos D.A."/>
            <person name="Mitchell E.A."/>
            <person name="Ushijima B."/>
            <person name="Saw J.H."/>
            <person name="Mcphail K.L."/>
            <person name="Videau P."/>
        </authorList>
    </citation>
    <scope>NUCLEOTIDE SEQUENCE [LARGE SCALE GENOMIC DNA]</scope>
    <source>
        <strain evidence="9 10">11A07</strain>
    </source>
</reference>
<feature type="transmembrane region" description="Helical" evidence="7">
    <location>
        <begin position="387"/>
        <end position="407"/>
    </location>
</feature>
<accession>A0ABX1CB96</accession>
<feature type="transmembrane region" description="Helical" evidence="7">
    <location>
        <begin position="422"/>
        <end position="441"/>
    </location>
</feature>
<feature type="transmembrane region" description="Helical" evidence="7">
    <location>
        <begin position="101"/>
        <end position="122"/>
    </location>
</feature>
<dbReference type="InterPro" id="IPR036259">
    <property type="entry name" value="MFS_trans_sf"/>
</dbReference>
<feature type="transmembrane region" description="Helical" evidence="7">
    <location>
        <begin position="45"/>
        <end position="64"/>
    </location>
</feature>
<keyword evidence="4 7" id="KW-1133">Transmembrane helix</keyword>
<feature type="transmembrane region" description="Helical" evidence="7">
    <location>
        <begin position="220"/>
        <end position="240"/>
    </location>
</feature>
<dbReference type="Gene3D" id="1.20.1250.20">
    <property type="entry name" value="MFS general substrate transporter like domains"/>
    <property type="match status" value="1"/>
</dbReference>
<dbReference type="Gene3D" id="1.20.1720.10">
    <property type="entry name" value="Multidrug resistance protein D"/>
    <property type="match status" value="1"/>
</dbReference>
<feature type="transmembrane region" description="Helical" evidence="7">
    <location>
        <begin position="294"/>
        <end position="315"/>
    </location>
</feature>
<dbReference type="PANTHER" id="PTHR42718">
    <property type="entry name" value="MAJOR FACILITATOR SUPERFAMILY MULTIDRUG TRANSPORTER MFSC"/>
    <property type="match status" value="1"/>
</dbReference>
<dbReference type="PRINTS" id="PR01036">
    <property type="entry name" value="TCRTETB"/>
</dbReference>
<feature type="transmembrane region" description="Helical" evidence="7">
    <location>
        <begin position="76"/>
        <end position="95"/>
    </location>
</feature>
<organism evidence="9 10">
    <name type="scientific">Streptomyces bohaiensis</name>
    <dbReference type="NCBI Taxonomy" id="1431344"/>
    <lineage>
        <taxon>Bacteria</taxon>
        <taxon>Bacillati</taxon>
        <taxon>Actinomycetota</taxon>
        <taxon>Actinomycetes</taxon>
        <taxon>Kitasatosporales</taxon>
        <taxon>Streptomycetaceae</taxon>
        <taxon>Streptomyces</taxon>
    </lineage>
</organism>
<protein>
    <submittedName>
        <fullName evidence="9">MFS transporter</fullName>
    </submittedName>
</protein>
<evidence type="ECO:0000313" key="10">
    <source>
        <dbReference type="Proteomes" id="UP000727056"/>
    </source>
</evidence>
<evidence type="ECO:0000259" key="8">
    <source>
        <dbReference type="PROSITE" id="PS50850"/>
    </source>
</evidence>
<evidence type="ECO:0000256" key="2">
    <source>
        <dbReference type="ARBA" id="ARBA00022448"/>
    </source>
</evidence>
<dbReference type="Proteomes" id="UP000727056">
    <property type="component" value="Unassembled WGS sequence"/>
</dbReference>
<keyword evidence="3 7" id="KW-0812">Transmembrane</keyword>
<dbReference type="PROSITE" id="PS50850">
    <property type="entry name" value="MFS"/>
    <property type="match status" value="1"/>
</dbReference>
<keyword evidence="10" id="KW-1185">Reference proteome</keyword>
<evidence type="ECO:0000256" key="4">
    <source>
        <dbReference type="ARBA" id="ARBA00022989"/>
    </source>
</evidence>
<keyword evidence="2" id="KW-0813">Transport</keyword>
<dbReference type="SUPFAM" id="SSF103473">
    <property type="entry name" value="MFS general substrate transporter"/>
    <property type="match status" value="1"/>
</dbReference>
<evidence type="ECO:0000313" key="9">
    <source>
        <dbReference type="EMBL" id="NJQ14905.1"/>
    </source>
</evidence>
<evidence type="ECO:0000256" key="3">
    <source>
        <dbReference type="ARBA" id="ARBA00022692"/>
    </source>
</evidence>
<feature type="transmembrane region" description="Helical" evidence="7">
    <location>
        <begin position="134"/>
        <end position="152"/>
    </location>
</feature>
<evidence type="ECO:0000256" key="1">
    <source>
        <dbReference type="ARBA" id="ARBA00004651"/>
    </source>
</evidence>
<feature type="transmembrane region" description="Helical" evidence="7">
    <location>
        <begin position="195"/>
        <end position="214"/>
    </location>
</feature>
<comment type="caution">
    <text evidence="9">The sequence shown here is derived from an EMBL/GenBank/DDBJ whole genome shotgun (WGS) entry which is preliminary data.</text>
</comment>